<protein>
    <submittedName>
        <fullName evidence="4">Radical SAM protein</fullName>
    </submittedName>
</protein>
<dbReference type="GO" id="GO:0051536">
    <property type="term" value="F:iron-sulfur cluster binding"/>
    <property type="evidence" value="ECO:0007669"/>
    <property type="project" value="UniProtKB-KW"/>
</dbReference>
<dbReference type="SFLD" id="SFLDG01084">
    <property type="entry name" value="Uncharacterised_Radical_SAM_Su"/>
    <property type="match status" value="1"/>
</dbReference>
<evidence type="ECO:0000313" key="5">
    <source>
        <dbReference type="Proteomes" id="UP000249557"/>
    </source>
</evidence>
<dbReference type="AlphaFoldDB" id="A0A2W4ZTU8"/>
<keyword evidence="1" id="KW-0479">Metal-binding</keyword>
<evidence type="ECO:0000256" key="1">
    <source>
        <dbReference type="ARBA" id="ARBA00022723"/>
    </source>
</evidence>
<keyword evidence="3" id="KW-0411">Iron-sulfur</keyword>
<reference evidence="4 5" key="1">
    <citation type="submission" date="2017-08" db="EMBL/GenBank/DDBJ databases">
        <title>Infants hospitalized years apart are colonized by the same room-sourced microbial strains.</title>
        <authorList>
            <person name="Brooks B."/>
            <person name="Olm M.R."/>
            <person name="Firek B.A."/>
            <person name="Baker R."/>
            <person name="Thomas B.C."/>
            <person name="Morowitz M.J."/>
            <person name="Banfield J.F."/>
        </authorList>
    </citation>
    <scope>NUCLEOTIDE SEQUENCE [LARGE SCALE GENOMIC DNA]</scope>
    <source>
        <strain evidence="4">S2_018_000_R2_104</strain>
    </source>
</reference>
<gene>
    <name evidence="4" type="ORF">DI626_07150</name>
</gene>
<evidence type="ECO:0000256" key="3">
    <source>
        <dbReference type="ARBA" id="ARBA00023014"/>
    </source>
</evidence>
<dbReference type="SFLD" id="SFLDS00029">
    <property type="entry name" value="Radical_SAM"/>
    <property type="match status" value="1"/>
</dbReference>
<comment type="caution">
    <text evidence="4">The sequence shown here is derived from an EMBL/GenBank/DDBJ whole genome shotgun (WGS) entry which is preliminary data.</text>
</comment>
<evidence type="ECO:0000313" key="4">
    <source>
        <dbReference type="EMBL" id="PZO85754.1"/>
    </source>
</evidence>
<dbReference type="PANTHER" id="PTHR43432">
    <property type="entry name" value="SLR0285 PROTEIN"/>
    <property type="match status" value="1"/>
</dbReference>
<keyword evidence="2" id="KW-0408">Iron</keyword>
<dbReference type="InterPro" id="IPR007197">
    <property type="entry name" value="rSAM"/>
</dbReference>
<dbReference type="GO" id="GO:0003824">
    <property type="term" value="F:catalytic activity"/>
    <property type="evidence" value="ECO:0007669"/>
    <property type="project" value="InterPro"/>
</dbReference>
<dbReference type="EMBL" id="QFNK01000137">
    <property type="protein sequence ID" value="PZO85754.1"/>
    <property type="molecule type" value="Genomic_DNA"/>
</dbReference>
<dbReference type="PANTHER" id="PTHR43432:SF3">
    <property type="entry name" value="SLR0285 PROTEIN"/>
    <property type="match status" value="1"/>
</dbReference>
<dbReference type="GO" id="GO:0046872">
    <property type="term" value="F:metal ion binding"/>
    <property type="evidence" value="ECO:0007669"/>
    <property type="project" value="UniProtKB-KW"/>
</dbReference>
<proteinExistence type="predicted"/>
<evidence type="ECO:0000256" key="2">
    <source>
        <dbReference type="ARBA" id="ARBA00023004"/>
    </source>
</evidence>
<organism evidence="4 5">
    <name type="scientific">Micavibrio aeruginosavorus</name>
    <dbReference type="NCBI Taxonomy" id="349221"/>
    <lineage>
        <taxon>Bacteria</taxon>
        <taxon>Pseudomonadati</taxon>
        <taxon>Bdellovibrionota</taxon>
        <taxon>Bdellovibrionia</taxon>
        <taxon>Bdellovibrionales</taxon>
        <taxon>Pseudobdellovibrionaceae</taxon>
        <taxon>Micavibrio</taxon>
    </lineage>
</organism>
<accession>A0A2W4ZTU8</accession>
<sequence>MQNDSEAKKFLNTSRGRGTGVNMAGRFEKYTGEADGNYLDELYSENGDGLQARTQTFPDTSRTIISTNDSPDVGMEATVNPYRGCEHGCIYCYARPTHEYLGLSPGLDFETKIFVKHDAAQLLAAKLSSKAWQPRIVSFSGITDCYQPLERIHEIT</sequence>
<dbReference type="Proteomes" id="UP000249557">
    <property type="component" value="Unassembled WGS sequence"/>
</dbReference>
<dbReference type="InterPro" id="IPR040086">
    <property type="entry name" value="MJ0683-like"/>
</dbReference>
<feature type="non-terminal residue" evidence="4">
    <location>
        <position position="156"/>
    </location>
</feature>
<name>A0A2W4ZTU8_9BACT</name>